<accession>D8PEH9</accession>
<dbReference type="Proteomes" id="UP000001660">
    <property type="component" value="Chromosome"/>
</dbReference>
<dbReference type="HOGENOM" id="CLU_3096870_0_0_0"/>
<dbReference type="EMBL" id="FP929003">
    <property type="protein sequence ID" value="CBK41638.1"/>
    <property type="molecule type" value="Genomic_DNA"/>
</dbReference>
<name>D8PEH9_9BACT</name>
<evidence type="ECO:0000313" key="2">
    <source>
        <dbReference type="Proteomes" id="UP000001660"/>
    </source>
</evidence>
<protein>
    <submittedName>
        <fullName evidence="1">Uncharacterized protein</fullName>
    </submittedName>
</protein>
<evidence type="ECO:0000313" key="1">
    <source>
        <dbReference type="EMBL" id="CBK41638.1"/>
    </source>
</evidence>
<sequence>MELGKALGSWRACAGTFPEVVDVLRGWVGLIVGFNECKLTIIVLEVTMKPG</sequence>
<gene>
    <name evidence="1" type="ORF">NIDE1912</name>
</gene>
<proteinExistence type="predicted"/>
<keyword evidence="2" id="KW-1185">Reference proteome</keyword>
<dbReference type="AlphaFoldDB" id="D8PEH9"/>
<dbReference type="KEGG" id="nde:NIDE1912"/>
<dbReference type="STRING" id="330214.NIDE1912"/>
<organism evidence="1 2">
    <name type="scientific">Nitrospira defluvii</name>
    <dbReference type="NCBI Taxonomy" id="330214"/>
    <lineage>
        <taxon>Bacteria</taxon>
        <taxon>Pseudomonadati</taxon>
        <taxon>Nitrospirota</taxon>
        <taxon>Nitrospiria</taxon>
        <taxon>Nitrospirales</taxon>
        <taxon>Nitrospiraceae</taxon>
        <taxon>Nitrospira</taxon>
    </lineage>
</organism>
<reference evidence="1 2" key="1">
    <citation type="journal article" date="2010" name="Proc. Natl. Acad. Sci. U.S.A.">
        <title>A Nitrospira metagenome illuminates the physiology and evolution of globally important nitrite-oxidizing bacteria.</title>
        <authorList>
            <person name="Lucker S."/>
            <person name="Wagner M."/>
            <person name="Maixner F."/>
            <person name="Pelletier E."/>
            <person name="Koch H."/>
            <person name="Vacherie B."/>
            <person name="Rattei T."/>
            <person name="Sinninghe Damste J."/>
            <person name="Spieck E."/>
            <person name="Le Paslier D."/>
            <person name="Daims H."/>
        </authorList>
    </citation>
    <scope>NUCLEOTIDE SEQUENCE [LARGE SCALE GENOMIC DNA]</scope>
</reference>